<dbReference type="PROSITE" id="PS00035">
    <property type="entry name" value="POU_1"/>
    <property type="match status" value="1"/>
</dbReference>
<evidence type="ECO:0000256" key="1">
    <source>
        <dbReference type="ARBA" id="ARBA00004123"/>
    </source>
</evidence>
<dbReference type="GO" id="GO:0000978">
    <property type="term" value="F:RNA polymerase II cis-regulatory region sequence-specific DNA binding"/>
    <property type="evidence" value="ECO:0007669"/>
    <property type="project" value="TreeGrafter"/>
</dbReference>
<dbReference type="InterPro" id="IPR000327">
    <property type="entry name" value="POU_dom"/>
</dbReference>
<dbReference type="PANTHER" id="PTHR11636">
    <property type="entry name" value="POU DOMAIN"/>
    <property type="match status" value="1"/>
</dbReference>
<dbReference type="Pfam" id="PF00157">
    <property type="entry name" value="Pou"/>
    <property type="match status" value="1"/>
</dbReference>
<dbReference type="InterPro" id="IPR009057">
    <property type="entry name" value="Homeodomain-like_sf"/>
</dbReference>
<dbReference type="FunFam" id="1.10.260.40:FF:000001">
    <property type="entry name" value="POU domain protein"/>
    <property type="match status" value="1"/>
</dbReference>
<dbReference type="InterPro" id="IPR001356">
    <property type="entry name" value="HD"/>
</dbReference>
<name>A0A1Y3E8Z9_9BILA</name>
<dbReference type="EMBL" id="LVZM01023014">
    <property type="protein sequence ID" value="OUC40317.1"/>
    <property type="molecule type" value="Genomic_DNA"/>
</dbReference>
<feature type="domain" description="POU-specific" evidence="6">
    <location>
        <begin position="161"/>
        <end position="235"/>
    </location>
</feature>
<evidence type="ECO:0000256" key="5">
    <source>
        <dbReference type="RuleBase" id="RU000682"/>
    </source>
</evidence>
<dbReference type="PANTHER" id="PTHR11636:SF89">
    <property type="entry name" value="POU DOMAIN PROTEIN 2, ISOFORM B-RELATED"/>
    <property type="match status" value="1"/>
</dbReference>
<dbReference type="PROSITE" id="PS51179">
    <property type="entry name" value="POU_3"/>
    <property type="match status" value="1"/>
</dbReference>
<dbReference type="InterPro" id="IPR010982">
    <property type="entry name" value="Lambda_DNA-bd_dom_sf"/>
</dbReference>
<dbReference type="SUPFAM" id="SSF46689">
    <property type="entry name" value="Homeodomain-like"/>
    <property type="match status" value="1"/>
</dbReference>
<dbReference type="GO" id="GO:0005634">
    <property type="term" value="C:nucleus"/>
    <property type="evidence" value="ECO:0007669"/>
    <property type="project" value="UniProtKB-SubCell"/>
</dbReference>
<dbReference type="Pfam" id="PF00046">
    <property type="entry name" value="Homeodomain"/>
    <property type="match status" value="1"/>
</dbReference>
<dbReference type="PROSITE" id="PS00465">
    <property type="entry name" value="POU_2"/>
    <property type="match status" value="1"/>
</dbReference>
<keyword evidence="3 5" id="KW-0371">Homeobox</keyword>
<accession>A0A1Y3E8Z9</accession>
<evidence type="ECO:0000259" key="6">
    <source>
        <dbReference type="PROSITE" id="PS51179"/>
    </source>
</evidence>
<evidence type="ECO:0000256" key="3">
    <source>
        <dbReference type="ARBA" id="ARBA00023155"/>
    </source>
</evidence>
<dbReference type="Gene3D" id="1.10.10.60">
    <property type="entry name" value="Homeodomain-like"/>
    <property type="match status" value="1"/>
</dbReference>
<gene>
    <name evidence="7" type="ORF">D917_04180</name>
</gene>
<dbReference type="PRINTS" id="PR00028">
    <property type="entry name" value="POUDOMAIN"/>
</dbReference>
<dbReference type="GO" id="GO:0030154">
    <property type="term" value="P:cell differentiation"/>
    <property type="evidence" value="ECO:0007669"/>
    <property type="project" value="UniProtKB-ARBA"/>
</dbReference>
<dbReference type="SUPFAM" id="SSF47413">
    <property type="entry name" value="lambda repressor-like DNA-binding domains"/>
    <property type="match status" value="1"/>
</dbReference>
<protein>
    <submittedName>
        <fullName evidence="7">Pou domain-to homeobox domain protein</fullName>
    </submittedName>
</protein>
<comment type="caution">
    <text evidence="7">The sequence shown here is derived from an EMBL/GenBank/DDBJ whole genome shotgun (WGS) entry which is preliminary data.</text>
</comment>
<dbReference type="CDD" id="cd00086">
    <property type="entry name" value="homeodomain"/>
    <property type="match status" value="1"/>
</dbReference>
<sequence>MFGAYFSASIQNFSSCSFKTKLSGVWKFGSVVGQQILTTSKVDPPQLERQGKSGDLQQGAAAENCWMPYQATPPFFASSQWPLASLDSGQWDYGCTPDAANTSQTAPTLRQRLEPHLPVVPLETRRLGLVDTYTGRRPCRPFASGEFGSCVQPTEMSWGDEGQIDVSNLEAFARQFKQRRIKLGFTQADVGLALGTLYGSVFSQTTICRFEALQLSFKNMCKLKPLLQKWLEEADNSVCSQNPVEKINAHGRKRKKRTSIDSSVKAVLEQQFVKCPKPTAPEISKLSESLQMEKEVVRLEHHQHFARSAADYLSSNRPPVQLTMARMSPPNTTFSLNPLPPFPQSN</sequence>
<evidence type="ECO:0000313" key="8">
    <source>
        <dbReference type="Proteomes" id="UP000243006"/>
    </source>
</evidence>
<reference evidence="7 8" key="1">
    <citation type="submission" date="2015-04" db="EMBL/GenBank/DDBJ databases">
        <title>Draft genome of the roundworm Trichinella nativa.</title>
        <authorList>
            <person name="Mitreva M."/>
        </authorList>
    </citation>
    <scope>NUCLEOTIDE SEQUENCE [LARGE SCALE GENOMIC DNA]</scope>
    <source>
        <strain evidence="7 8">ISS45</strain>
    </source>
</reference>
<dbReference type="SMART" id="SM00352">
    <property type="entry name" value="POU"/>
    <property type="match status" value="1"/>
</dbReference>
<evidence type="ECO:0000256" key="4">
    <source>
        <dbReference type="ARBA" id="ARBA00023242"/>
    </source>
</evidence>
<dbReference type="AlphaFoldDB" id="A0A1Y3E8Z9"/>
<proteinExistence type="predicted"/>
<keyword evidence="4 5" id="KW-0539">Nucleus</keyword>
<dbReference type="Proteomes" id="UP000243006">
    <property type="component" value="Unassembled WGS sequence"/>
</dbReference>
<dbReference type="Gene3D" id="1.10.260.40">
    <property type="entry name" value="lambda repressor-like DNA-binding domains"/>
    <property type="match status" value="1"/>
</dbReference>
<dbReference type="GO" id="GO:0000981">
    <property type="term" value="F:DNA-binding transcription factor activity, RNA polymerase II-specific"/>
    <property type="evidence" value="ECO:0007669"/>
    <property type="project" value="TreeGrafter"/>
</dbReference>
<comment type="subcellular location">
    <subcellularLocation>
        <location evidence="1 5">Nucleus</location>
    </subcellularLocation>
</comment>
<dbReference type="SMART" id="SM00389">
    <property type="entry name" value="HOX"/>
    <property type="match status" value="1"/>
</dbReference>
<evidence type="ECO:0000313" key="7">
    <source>
        <dbReference type="EMBL" id="OUC40317.1"/>
    </source>
</evidence>
<organism evidence="7 8">
    <name type="scientific">Trichinella nativa</name>
    <dbReference type="NCBI Taxonomy" id="6335"/>
    <lineage>
        <taxon>Eukaryota</taxon>
        <taxon>Metazoa</taxon>
        <taxon>Ecdysozoa</taxon>
        <taxon>Nematoda</taxon>
        <taxon>Enoplea</taxon>
        <taxon>Dorylaimia</taxon>
        <taxon>Trichinellida</taxon>
        <taxon>Trichinellidae</taxon>
        <taxon>Trichinella</taxon>
    </lineage>
</organism>
<keyword evidence="2 5" id="KW-0238">DNA-binding</keyword>
<evidence type="ECO:0000256" key="2">
    <source>
        <dbReference type="ARBA" id="ARBA00023125"/>
    </source>
</evidence>
<dbReference type="InterPro" id="IPR050255">
    <property type="entry name" value="POU_domain_TF"/>
</dbReference>
<dbReference type="InterPro" id="IPR013847">
    <property type="entry name" value="POU"/>
</dbReference>